<dbReference type="OrthoDB" id="1901244at2759"/>
<accession>K7MAE5</accession>
<reference evidence="2 3" key="1">
    <citation type="journal article" date="2010" name="Nature">
        <title>Genome sequence of the palaeopolyploid soybean.</title>
        <authorList>
            <person name="Schmutz J."/>
            <person name="Cannon S.B."/>
            <person name="Schlueter J."/>
            <person name="Ma J."/>
            <person name="Mitros T."/>
            <person name="Nelson W."/>
            <person name="Hyten D.L."/>
            <person name="Song Q."/>
            <person name="Thelen J.J."/>
            <person name="Cheng J."/>
            <person name="Xu D."/>
            <person name="Hellsten U."/>
            <person name="May G.D."/>
            <person name="Yu Y."/>
            <person name="Sakurai T."/>
            <person name="Umezawa T."/>
            <person name="Bhattacharyya M.K."/>
            <person name="Sandhu D."/>
            <person name="Valliyodan B."/>
            <person name="Lindquist E."/>
            <person name="Peto M."/>
            <person name="Grant D."/>
            <person name="Shu S."/>
            <person name="Goodstein D."/>
            <person name="Barry K."/>
            <person name="Futrell-Griggs M."/>
            <person name="Abernathy B."/>
            <person name="Du J."/>
            <person name="Tian Z."/>
            <person name="Zhu L."/>
            <person name="Gill N."/>
            <person name="Joshi T."/>
            <person name="Libault M."/>
            <person name="Sethuraman A."/>
            <person name="Zhang X.-C."/>
            <person name="Shinozaki K."/>
            <person name="Nguyen H.T."/>
            <person name="Wing R.A."/>
            <person name="Cregan P."/>
            <person name="Specht J."/>
            <person name="Grimwood J."/>
            <person name="Rokhsar D."/>
            <person name="Stacey G."/>
            <person name="Shoemaker R.C."/>
            <person name="Jackson S.A."/>
        </authorList>
    </citation>
    <scope>NUCLEOTIDE SEQUENCE [LARGE SCALE GENOMIC DNA]</scope>
    <source>
        <strain evidence="3">cv. Williams 82</strain>
        <tissue evidence="2">Callus</tissue>
    </source>
</reference>
<keyword evidence="4" id="KW-1185">Reference proteome</keyword>
<dbReference type="eggNOG" id="ENOG502QPUT">
    <property type="taxonomic scope" value="Eukaryota"/>
</dbReference>
<evidence type="ECO:0000256" key="1">
    <source>
        <dbReference type="ARBA" id="ARBA00009740"/>
    </source>
</evidence>
<evidence type="ECO:0000313" key="4">
    <source>
        <dbReference type="Proteomes" id="UP000008827"/>
    </source>
</evidence>
<evidence type="ECO:0000313" key="3">
    <source>
        <dbReference type="EnsemblPlants" id="KRH11089"/>
    </source>
</evidence>
<dbReference type="Proteomes" id="UP000008827">
    <property type="component" value="Chromosome 15"/>
</dbReference>
<evidence type="ECO:0000313" key="2">
    <source>
        <dbReference type="EMBL" id="KRH11089.1"/>
    </source>
</evidence>
<reference evidence="3" key="2">
    <citation type="submission" date="2018-02" db="UniProtKB">
        <authorList>
            <consortium name="EnsemblPlants"/>
        </authorList>
    </citation>
    <scope>IDENTIFICATION</scope>
    <source>
        <strain evidence="3">Williams 82</strain>
    </source>
</reference>
<dbReference type="FunCoup" id="K7MAE5">
    <property type="interactions" value="192"/>
</dbReference>
<organism evidence="3">
    <name type="scientific">Glycine max</name>
    <name type="common">Soybean</name>
    <name type="synonym">Glycine hispida</name>
    <dbReference type="NCBI Taxonomy" id="3847"/>
    <lineage>
        <taxon>Eukaryota</taxon>
        <taxon>Viridiplantae</taxon>
        <taxon>Streptophyta</taxon>
        <taxon>Embryophyta</taxon>
        <taxon>Tracheophyta</taxon>
        <taxon>Spermatophyta</taxon>
        <taxon>Magnoliopsida</taxon>
        <taxon>eudicotyledons</taxon>
        <taxon>Gunneridae</taxon>
        <taxon>Pentapetalae</taxon>
        <taxon>rosids</taxon>
        <taxon>fabids</taxon>
        <taxon>Fabales</taxon>
        <taxon>Fabaceae</taxon>
        <taxon>Papilionoideae</taxon>
        <taxon>50 kb inversion clade</taxon>
        <taxon>NPAAA clade</taxon>
        <taxon>indigoferoid/millettioid clade</taxon>
        <taxon>Phaseoleae</taxon>
        <taxon>Glycine</taxon>
        <taxon>Glycine subgen. Soja</taxon>
    </lineage>
</organism>
<gene>
    <name evidence="2" type="ORF">GLYMA_15G088300</name>
</gene>
<dbReference type="InParanoid" id="K7MAE5"/>
<dbReference type="Pfam" id="PF06884">
    <property type="entry name" value="DUF1264"/>
    <property type="match status" value="1"/>
</dbReference>
<dbReference type="PANTHER" id="PTHR31360">
    <property type="match status" value="1"/>
</dbReference>
<dbReference type="OMA" id="DESEWIN"/>
<dbReference type="HOGENOM" id="CLU_071931_2_1_1"/>
<name>K7MAE5_SOYBN</name>
<dbReference type="PANTHER" id="PTHR31360:SF1">
    <property type="entry name" value="OIL BODY-ASSOCIATED PROTEIN 2A"/>
    <property type="match status" value="1"/>
</dbReference>
<reference evidence="2" key="3">
    <citation type="submission" date="2018-07" db="EMBL/GenBank/DDBJ databases">
        <title>WGS assembly of Glycine max.</title>
        <authorList>
            <person name="Schmutz J."/>
            <person name="Cannon S."/>
            <person name="Schlueter J."/>
            <person name="Ma J."/>
            <person name="Mitros T."/>
            <person name="Nelson W."/>
            <person name="Hyten D."/>
            <person name="Song Q."/>
            <person name="Thelen J."/>
            <person name="Cheng J."/>
            <person name="Xu D."/>
            <person name="Hellsten U."/>
            <person name="May G."/>
            <person name="Yu Y."/>
            <person name="Sakurai T."/>
            <person name="Umezawa T."/>
            <person name="Bhattacharyya M."/>
            <person name="Sandhu D."/>
            <person name="Valliyodan B."/>
            <person name="Lindquist E."/>
            <person name="Peto M."/>
            <person name="Grant D."/>
            <person name="Shu S."/>
            <person name="Goodstein D."/>
            <person name="Barry K."/>
            <person name="Futrell-Griggs M."/>
            <person name="Abernathy B."/>
            <person name="Du J."/>
            <person name="Tian Z."/>
            <person name="Zhu L."/>
            <person name="Gill N."/>
            <person name="Joshi T."/>
            <person name="Libault M."/>
            <person name="Sethuraman A."/>
            <person name="Zhang X."/>
            <person name="Shinozaki K."/>
            <person name="Nguyen H."/>
            <person name="Wing R."/>
            <person name="Cregan P."/>
            <person name="Specht J."/>
            <person name="Grimwood J."/>
            <person name="Rokhsar D."/>
            <person name="Stacey G."/>
            <person name="Shoemaker R."/>
            <person name="Jackson S."/>
        </authorList>
    </citation>
    <scope>NUCLEOTIDE SEQUENCE</scope>
    <source>
        <tissue evidence="2">Callus</tissue>
    </source>
</reference>
<dbReference type="AlphaFoldDB" id="K7MAE5"/>
<comment type="similarity">
    <text evidence="1">Belongs to the OBAP family.</text>
</comment>
<dbReference type="EMBL" id="CM000848">
    <property type="protein sequence ID" value="KRH11089.1"/>
    <property type="molecule type" value="Genomic_DNA"/>
</dbReference>
<proteinExistence type="inferred from homology"/>
<dbReference type="InterPro" id="IPR010686">
    <property type="entry name" value="OBAP-like"/>
</dbReference>
<dbReference type="PaxDb" id="3847-GLYMA15G09460.2"/>
<protein>
    <submittedName>
        <fullName evidence="2 3">Uncharacterized protein</fullName>
    </submittedName>
</protein>
<dbReference type="Gramene" id="KRH11089">
    <property type="protein sequence ID" value="KRH11089"/>
    <property type="gene ID" value="GLYMA_15G088300"/>
</dbReference>
<sequence length="189" mass="21780">QHVCSFAIYSHDMSRQIETHHYCSRLSQNFIQCAVYDTDEINARLLVVLWVCVISVEYIVPADVFETFPPEEQKLWHSHAYEIKSGLLVNLRVPEVIAMPDLENFAQTYGKFWCTWQVDRALMMSPQAVSPGLVRADLVLERDAKYNISSDGLKSSRLEIPEPEMINPLADYWKQHGKGFGINIEETEM</sequence>
<dbReference type="EnsemblPlants" id="KRH11089">
    <property type="protein sequence ID" value="KRH11089"/>
    <property type="gene ID" value="GLYMA_15G088300"/>
</dbReference>